<keyword evidence="2" id="KW-1185">Reference proteome</keyword>
<reference evidence="1 2" key="1">
    <citation type="journal article" date="2018" name="Evol. Lett.">
        <title>Horizontal gene cluster transfer increased hallucinogenic mushroom diversity.</title>
        <authorList>
            <person name="Reynolds H.T."/>
            <person name="Vijayakumar V."/>
            <person name="Gluck-Thaler E."/>
            <person name="Korotkin H.B."/>
            <person name="Matheny P.B."/>
            <person name="Slot J.C."/>
        </authorList>
    </citation>
    <scope>NUCLEOTIDE SEQUENCE [LARGE SCALE GENOMIC DNA]</scope>
    <source>
        <strain evidence="1 2">SRW20</strain>
    </source>
</reference>
<dbReference type="EMBL" id="NHYE01000118">
    <property type="protein sequence ID" value="PPR07456.1"/>
    <property type="molecule type" value="Genomic_DNA"/>
</dbReference>
<proteinExistence type="predicted"/>
<evidence type="ECO:0000313" key="1">
    <source>
        <dbReference type="EMBL" id="PPR07456.1"/>
    </source>
</evidence>
<protein>
    <submittedName>
        <fullName evidence="1">Uncharacterized protein</fullName>
    </submittedName>
</protein>
<dbReference type="InParanoid" id="A0A409YWP8"/>
<accession>A0A409YWP8</accession>
<dbReference type="AlphaFoldDB" id="A0A409YWP8"/>
<name>A0A409YWP8_9AGAR</name>
<dbReference type="Proteomes" id="UP000284706">
    <property type="component" value="Unassembled WGS sequence"/>
</dbReference>
<gene>
    <name evidence="1" type="ORF">CVT26_013487</name>
</gene>
<evidence type="ECO:0000313" key="2">
    <source>
        <dbReference type="Proteomes" id="UP000284706"/>
    </source>
</evidence>
<sequence length="60" mass="7147">MSKKLDRYLEERKGRRRDKFWVNAVECEGMDVEHGAWRQLVDDTLLDEVEKQEGCRVHVG</sequence>
<organism evidence="1 2">
    <name type="scientific">Gymnopilus dilepis</name>
    <dbReference type="NCBI Taxonomy" id="231916"/>
    <lineage>
        <taxon>Eukaryota</taxon>
        <taxon>Fungi</taxon>
        <taxon>Dikarya</taxon>
        <taxon>Basidiomycota</taxon>
        <taxon>Agaricomycotina</taxon>
        <taxon>Agaricomycetes</taxon>
        <taxon>Agaricomycetidae</taxon>
        <taxon>Agaricales</taxon>
        <taxon>Agaricineae</taxon>
        <taxon>Hymenogastraceae</taxon>
        <taxon>Gymnopilus</taxon>
    </lineage>
</organism>
<comment type="caution">
    <text evidence="1">The sequence shown here is derived from an EMBL/GenBank/DDBJ whole genome shotgun (WGS) entry which is preliminary data.</text>
</comment>